<sequence length="102" mass="11716">MSQERYTCIGKGGTYELLGVAKPVDMIPLNARRLGNTIGAGLSKMESIKVYQLSTDELVYEKDIAVWGMSHYPRYVYMDVDSKQLFHRSKEDFTDRMEKISN</sequence>
<dbReference type="RefSeq" id="YP_010676952.1">
    <property type="nucleotide sequence ID" value="NC_071015.1"/>
</dbReference>
<reference evidence="1" key="1">
    <citation type="journal article" date="2021" name="Viruses">
        <title>Novel Viruses That Lyse Plant and Human Strains of Kosakonia cowanii.</title>
        <authorList>
            <person name="Petrzik K."/>
            <person name="Brazdova S."/>
            <person name="Krawczyk K."/>
        </authorList>
    </citation>
    <scope>NUCLEOTIDE SEQUENCE</scope>
</reference>
<accession>A0AAE7WG07</accession>
<organism evidence="1 2">
    <name type="scientific">Kosakonia phage Kc263</name>
    <dbReference type="NCBI Taxonomy" id="2863194"/>
    <lineage>
        <taxon>Viruses</taxon>
        <taxon>Duplodnaviria</taxon>
        <taxon>Heunggongvirae</taxon>
        <taxon>Uroviricota</taxon>
        <taxon>Caudoviricetes</taxon>
        <taxon>Chimalliviridae</taxon>
        <taxon>Branisovskavirus</taxon>
        <taxon>Branisovskavirus Kc263</taxon>
    </lineage>
</organism>
<dbReference type="EMBL" id="MZ348422">
    <property type="protein sequence ID" value="QYN80140.1"/>
    <property type="molecule type" value="Genomic_DNA"/>
</dbReference>
<proteinExistence type="predicted"/>
<dbReference type="Proteomes" id="UP000828443">
    <property type="component" value="Segment"/>
</dbReference>
<protein>
    <submittedName>
        <fullName evidence="1">Uncharacterized protein</fullName>
    </submittedName>
</protein>
<dbReference type="GeneID" id="77953317"/>
<evidence type="ECO:0000313" key="1">
    <source>
        <dbReference type="EMBL" id="QYN80140.1"/>
    </source>
</evidence>
<keyword evidence="2" id="KW-1185">Reference proteome</keyword>
<evidence type="ECO:0000313" key="2">
    <source>
        <dbReference type="Proteomes" id="UP000828443"/>
    </source>
</evidence>
<dbReference type="KEGG" id="vg:77953317"/>
<name>A0AAE7WG07_9CAUD</name>